<dbReference type="GO" id="GO:0005524">
    <property type="term" value="F:ATP binding"/>
    <property type="evidence" value="ECO:0007669"/>
    <property type="project" value="InterPro"/>
</dbReference>
<name>A0AA37R729_PSEPU</name>
<dbReference type="Gene3D" id="3.40.50.300">
    <property type="entry name" value="P-loop containing nucleotide triphosphate hydrolases"/>
    <property type="match status" value="2"/>
</dbReference>
<evidence type="ECO:0000313" key="4">
    <source>
        <dbReference type="Proteomes" id="UP001161257"/>
    </source>
</evidence>
<dbReference type="InterPro" id="IPR003959">
    <property type="entry name" value="ATPase_AAA_core"/>
</dbReference>
<dbReference type="NCBIfam" id="NF045780">
    <property type="entry name" value="TrlF_fam_ATP"/>
    <property type="match status" value="1"/>
</dbReference>
<evidence type="ECO:0000259" key="2">
    <source>
        <dbReference type="Pfam" id="PF13304"/>
    </source>
</evidence>
<dbReference type="GO" id="GO:0016887">
    <property type="term" value="F:ATP hydrolysis activity"/>
    <property type="evidence" value="ECO:0007669"/>
    <property type="project" value="InterPro"/>
</dbReference>
<comment type="caution">
    <text evidence="3">The sequence shown here is derived from an EMBL/GenBank/DDBJ whole genome shotgun (WGS) entry which is preliminary data.</text>
</comment>
<dbReference type="SUPFAM" id="SSF52540">
    <property type="entry name" value="P-loop containing nucleoside triphosphate hydrolases"/>
    <property type="match status" value="1"/>
</dbReference>
<accession>A0AA37R729</accession>
<protein>
    <submittedName>
        <fullName evidence="3">DNA repair ATPase</fullName>
    </submittedName>
</protein>
<dbReference type="EMBL" id="BSKJ01000004">
    <property type="protein sequence ID" value="GLO35517.1"/>
    <property type="molecule type" value="Genomic_DNA"/>
</dbReference>
<organism evidence="3 4">
    <name type="scientific">Pseudomonas putida</name>
    <name type="common">Arthrobacter siderocapsulatus</name>
    <dbReference type="NCBI Taxonomy" id="303"/>
    <lineage>
        <taxon>Bacteria</taxon>
        <taxon>Pseudomonadati</taxon>
        <taxon>Pseudomonadota</taxon>
        <taxon>Gammaproteobacteria</taxon>
        <taxon>Pseudomonadales</taxon>
        <taxon>Pseudomonadaceae</taxon>
        <taxon>Pseudomonas</taxon>
    </lineage>
</organism>
<dbReference type="RefSeq" id="WP_284353540.1">
    <property type="nucleotide sequence ID" value="NZ_BSKF01000002.1"/>
</dbReference>
<dbReference type="AlphaFoldDB" id="A0AA37R729"/>
<dbReference type="Proteomes" id="UP001161257">
    <property type="component" value="Unassembled WGS sequence"/>
</dbReference>
<dbReference type="InterPro" id="IPR054787">
    <property type="entry name" value="TrlF_ATPase"/>
</dbReference>
<feature type="domain" description="ATPase AAA-type core" evidence="2">
    <location>
        <begin position="853"/>
        <end position="924"/>
    </location>
</feature>
<evidence type="ECO:0000256" key="1">
    <source>
        <dbReference type="SAM" id="Coils"/>
    </source>
</evidence>
<proteinExistence type="predicted"/>
<gene>
    <name evidence="3" type="ORF">PPUN14671_23500</name>
</gene>
<reference evidence="3" key="1">
    <citation type="submission" date="2023-01" db="EMBL/GenBank/DDBJ databases">
        <title>Whole-genome sequence of Pseudomonas putida NBRC 14671.</title>
        <authorList>
            <person name="Morohoshi T."/>
            <person name="Someya N."/>
        </authorList>
    </citation>
    <scope>NUCLEOTIDE SEQUENCE</scope>
    <source>
        <strain evidence="3">NBRC 14671</strain>
    </source>
</reference>
<sequence>MQTEPKPLTSGSRWLRWDPHVHAPGTLFNDNFRGDWDGYLKALEESSPQISAIAVTDYYLLDTYKQLVEHKQSGRLPNCELLFPNVEIRFDVGTAKSWINAHLLVCPDDPDHLDELERFLASLSFKAFEDEFRCTPSDLRRLGKKAKPEIVDDRAALRHGAERFKVSFQELRDKYKQSQWARDNLIIAVAAKQNDGTAALQDGADEVLRQEIERFAHVIFASNPNQREFWLGRKGLSAASLVERYNGLKPCLHGSDAHQTSKAGAPDEKRYSWLKGSPTFDTLRQACIDPGGRAFIGEEPPPYGNSSEVIAQVDITNAPWLTTPSLELNPGLIAVIGARGSGKTALADILAAGCEARGNAITGHSFLVRAREHLQDAEVNITWCNGEAESSPLSQTTDDDFVYPRARYLSQQFVDELCSADGMTDGLLTEVERVIYESHSSTEREGAINFNDLREIKSERYREARRREEESLGSLSERINIEFEKRSLVPQLKAQVQEKDAMVARLTEDRSKLVAKGSESRLARLQALTTASEKIAGYVRHFKAQEQQVLLMQDEVGNIRRIVAPSDLREIQARHAASGLGSDEWGAFFRDYKGDVDAILSGMLLNARGNRDGWLGVPPAKQEDVEAPYIDDATDLDQCSLAQLQAEIARLQQLVSIDQETTKRFKELSTKITTESELLRASKEKLADHEGAAERLQSLLNERNNSYKRVFSALVAEERVLQELYSPIKALLESAQGTLNKLSFSVARTVDIDAWAEEGESLLNLSKKGPFRGRGTLREKVLESLNTPWLQGDEDTALAALKEFIKTYQEQLLEHSPVAASDLAEYRRWTKRLAQWLYGTDHISVRYAVNYDGIEIQKLSPGTRGIVLLLLYLSLDGNDSRPLIIDQPEENLDPKSIYNDLVPLFMAAKATRQVIMVTHNANLVVNTDADQIIIAECGPHVHGQLPPITYHSGGLEDRTIRERVCDILEGGETAFKERARRLRVRLSR</sequence>
<dbReference type="Pfam" id="PF13304">
    <property type="entry name" value="AAA_21"/>
    <property type="match status" value="1"/>
</dbReference>
<feature type="coiled-coil region" evidence="1">
    <location>
        <begin position="641"/>
        <end position="699"/>
    </location>
</feature>
<keyword evidence="1" id="KW-0175">Coiled coil</keyword>
<evidence type="ECO:0000313" key="3">
    <source>
        <dbReference type="EMBL" id="GLO35517.1"/>
    </source>
</evidence>
<dbReference type="InterPro" id="IPR027417">
    <property type="entry name" value="P-loop_NTPase"/>
</dbReference>